<dbReference type="PANTHER" id="PTHR38340:SF1">
    <property type="entry name" value="S-LAYER PROTEIN"/>
    <property type="match status" value="1"/>
</dbReference>
<dbReference type="Proteomes" id="UP001200557">
    <property type="component" value="Unassembled WGS sequence"/>
</dbReference>
<dbReference type="InterPro" id="IPR003995">
    <property type="entry name" value="RTX_toxin_determinant-A"/>
</dbReference>
<evidence type="ECO:0000256" key="2">
    <source>
        <dbReference type="ARBA" id="ARBA00004613"/>
    </source>
</evidence>
<feature type="compositionally biased region" description="Basic and acidic residues" evidence="8">
    <location>
        <begin position="409"/>
        <end position="418"/>
    </location>
</feature>
<evidence type="ECO:0000256" key="8">
    <source>
        <dbReference type="SAM" id="MobiDB-lite"/>
    </source>
</evidence>
<evidence type="ECO:0000256" key="1">
    <source>
        <dbReference type="ARBA" id="ARBA00004370"/>
    </source>
</evidence>
<evidence type="ECO:0000313" key="10">
    <source>
        <dbReference type="Proteomes" id="UP001200557"/>
    </source>
</evidence>
<dbReference type="Gene3D" id="2.150.10.10">
    <property type="entry name" value="Serralysin-like metalloprotease, C-terminal"/>
    <property type="match status" value="4"/>
</dbReference>
<dbReference type="RefSeq" id="WP_235226573.1">
    <property type="nucleotide sequence ID" value="NZ_JAKGAQ010000003.1"/>
</dbReference>
<evidence type="ECO:0008006" key="11">
    <source>
        <dbReference type="Google" id="ProtNLM"/>
    </source>
</evidence>
<dbReference type="PRINTS" id="PR01488">
    <property type="entry name" value="RTXTOXINA"/>
</dbReference>
<dbReference type="InterPro" id="IPR001343">
    <property type="entry name" value="Hemolysn_Ca-bd"/>
</dbReference>
<evidence type="ECO:0000313" key="9">
    <source>
        <dbReference type="EMBL" id="MCF2872253.1"/>
    </source>
</evidence>
<keyword evidence="10" id="KW-1185">Reference proteome</keyword>
<name>A0ABS9D1S3_9RHOB</name>
<comment type="caution">
    <text evidence="9">The sequence shown here is derived from an EMBL/GenBank/DDBJ whole genome shotgun (WGS) entry which is preliminary data.</text>
</comment>
<proteinExistence type="predicted"/>
<dbReference type="PROSITE" id="PS00330">
    <property type="entry name" value="HEMOLYSIN_CALCIUM"/>
    <property type="match status" value="2"/>
</dbReference>
<keyword evidence="3" id="KW-0964">Secreted</keyword>
<dbReference type="InterPro" id="IPR050557">
    <property type="entry name" value="RTX_toxin/Mannuronan_C5-epim"/>
</dbReference>
<dbReference type="EMBL" id="JAKGAQ010000003">
    <property type="protein sequence ID" value="MCF2872253.1"/>
    <property type="molecule type" value="Genomic_DNA"/>
</dbReference>
<feature type="region of interest" description="Disordered" evidence="8">
    <location>
        <begin position="389"/>
        <end position="461"/>
    </location>
</feature>
<comment type="subcellular location">
    <subcellularLocation>
        <location evidence="1">Membrane</location>
    </subcellularLocation>
    <subcellularLocation>
        <location evidence="2">Secreted</location>
    </subcellularLocation>
</comment>
<evidence type="ECO:0000256" key="7">
    <source>
        <dbReference type="ARBA" id="ARBA00023136"/>
    </source>
</evidence>
<organism evidence="9 10">
    <name type="scientific">Octadecabacter dasysiphoniae</name>
    <dbReference type="NCBI Taxonomy" id="2909341"/>
    <lineage>
        <taxon>Bacteria</taxon>
        <taxon>Pseudomonadati</taxon>
        <taxon>Pseudomonadota</taxon>
        <taxon>Alphaproteobacteria</taxon>
        <taxon>Rhodobacterales</taxon>
        <taxon>Roseobacteraceae</taxon>
        <taxon>Octadecabacter</taxon>
    </lineage>
</organism>
<accession>A0ABS9D1S3</accession>
<dbReference type="InterPro" id="IPR011049">
    <property type="entry name" value="Serralysin-like_metalloprot_C"/>
</dbReference>
<dbReference type="InterPro" id="IPR018511">
    <property type="entry name" value="Hemolysin-typ_Ca-bd_CS"/>
</dbReference>
<evidence type="ECO:0000256" key="3">
    <source>
        <dbReference type="ARBA" id="ARBA00022525"/>
    </source>
</evidence>
<keyword evidence="6" id="KW-0843">Virulence</keyword>
<dbReference type="Pfam" id="PF00353">
    <property type="entry name" value="HemolysinCabind"/>
    <property type="match status" value="6"/>
</dbReference>
<evidence type="ECO:0000256" key="4">
    <source>
        <dbReference type="ARBA" id="ARBA00022656"/>
    </source>
</evidence>
<protein>
    <recommendedName>
        <fullName evidence="11">Calcium-binding protein</fullName>
    </recommendedName>
</protein>
<keyword evidence="5" id="KW-0677">Repeat</keyword>
<keyword evidence="7" id="KW-0472">Membrane</keyword>
<evidence type="ECO:0000256" key="6">
    <source>
        <dbReference type="ARBA" id="ARBA00023026"/>
    </source>
</evidence>
<reference evidence="9 10" key="1">
    <citation type="submission" date="2022-01" db="EMBL/GenBank/DDBJ databases">
        <title>Octadecabacter sp. nov., isolated from a marine alga.</title>
        <authorList>
            <person name="Jin M.S."/>
            <person name="Kim H.M."/>
            <person name="Han D.M."/>
            <person name="Jung J.J."/>
            <person name="Jeon C.O."/>
        </authorList>
    </citation>
    <scope>NUCLEOTIDE SEQUENCE [LARGE SCALE GENOMIC DNA]</scope>
    <source>
        <strain evidence="9 10">G9-8</strain>
    </source>
</reference>
<evidence type="ECO:0000256" key="5">
    <source>
        <dbReference type="ARBA" id="ARBA00022737"/>
    </source>
</evidence>
<dbReference type="PRINTS" id="PR00313">
    <property type="entry name" value="CABNDNGRPT"/>
</dbReference>
<sequence>MLFDTREEARADALATLLETTGATDHVFLEKPEGYFLSGDHYLLETTNEAGIATWDLYVVSASYEAAQQYSPYQKIGPVELSSNAIAGTLDTVQTEASKNVFGLGYDKSFKMIFESNDGTQELSIYTSVGSNVTDYRGGPRDEVHANDIIVIQEDVTDPQGTPGVDKVELDNVGTYRGFKGEDTILSREAATIYGGSGDDIIQTHSGNDVLFGNQNDDQLYSGKGFDNVDGGTGDDKIILGELGIARGGQGNDRIEIGGGEAYGGRGEDRLNADKFESTLFGGDGADSLSGSWRSASDTADGDYLYGGKSDDFVSGGSAGDYLFGGTGSDELRGWTGDDTIRGGSGNDTAKGGLDNDEILGGDGRDTLLGGRGLDTLFGGNGNDYLHTNEDDFGSDDDGGTAYGGSGRDVLDGGRTTDHLFGGKGNDTLSAGRGDDIVDGGSGNDVLDGGQNNDSLNGGDGRDVVFGGRGDDFIRGGHDDDVLTGDEGDDTFGFGNDGSTDVVTDFTSGKDVIELIAFGSLEFDDLFLSQDDSAAVISAGDAVIRLENVDAEDLDADDFIL</sequence>
<gene>
    <name evidence="9" type="ORF">L0664_14350</name>
</gene>
<dbReference type="SUPFAM" id="SSF51120">
    <property type="entry name" value="beta-Roll"/>
    <property type="match status" value="3"/>
</dbReference>
<dbReference type="PANTHER" id="PTHR38340">
    <property type="entry name" value="S-LAYER PROTEIN"/>
    <property type="match status" value="1"/>
</dbReference>
<keyword evidence="4" id="KW-0800">Toxin</keyword>